<proteinExistence type="predicted"/>
<evidence type="ECO:0000313" key="2">
    <source>
        <dbReference type="EMBL" id="VYS83613.1"/>
    </source>
</evidence>
<protein>
    <submittedName>
        <fullName evidence="2">Acetyltransferase (GNAT) family protein</fullName>
    </submittedName>
</protein>
<dbReference type="InterPro" id="IPR025685">
    <property type="entry name" value="YoaP-like_dom"/>
</dbReference>
<organism evidence="2">
    <name type="scientific">Akkermansia muciniphila</name>
    <dbReference type="NCBI Taxonomy" id="239935"/>
    <lineage>
        <taxon>Bacteria</taxon>
        <taxon>Pseudomonadati</taxon>
        <taxon>Verrucomicrobiota</taxon>
        <taxon>Verrucomicrobiia</taxon>
        <taxon>Verrucomicrobiales</taxon>
        <taxon>Akkermansiaceae</taxon>
        <taxon>Akkermansia</taxon>
    </lineage>
</organism>
<gene>
    <name evidence="2" type="ORF">AMLFYP55_01778</name>
</gene>
<sequence length="255" mass="28962">MEDAPLNTDFINLTADNLASEHLCCIIRSRAPHPGVEAKRQWLSGRIREGHVFRKLNAKGVVFIEYAPLETAWVPILGDNYYYIYCLWVSGSYKGKGYGKLLMEYCLADAREKGKSGVCMLGAEKQKAWLADQSFAKKFGFEAVDAASHGYELLALSFDGTTPRFAPNAKKGRIESRELTIYYDMQCPFVHQNIEIIKRYCGENDVPVSLIRVDTLQKAKELPCVFNNWGVFYKGNFETVNLLLDIANLKRILRK</sequence>
<keyword evidence="2" id="KW-0808">Transferase</keyword>
<dbReference type="SUPFAM" id="SSF55729">
    <property type="entry name" value="Acyl-CoA N-acyltransferases (Nat)"/>
    <property type="match status" value="1"/>
</dbReference>
<dbReference type="CDD" id="cd04301">
    <property type="entry name" value="NAT_SF"/>
    <property type="match status" value="1"/>
</dbReference>
<dbReference type="InterPro" id="IPR016181">
    <property type="entry name" value="Acyl_CoA_acyltransferase"/>
</dbReference>
<evidence type="ECO:0000259" key="1">
    <source>
        <dbReference type="PROSITE" id="PS51186"/>
    </source>
</evidence>
<dbReference type="Pfam" id="PF00583">
    <property type="entry name" value="Acetyltransf_1"/>
    <property type="match status" value="1"/>
</dbReference>
<reference evidence="2" key="1">
    <citation type="submission" date="2019-11" db="EMBL/GenBank/DDBJ databases">
        <authorList>
            <person name="Feng L."/>
        </authorList>
    </citation>
    <scope>NUCLEOTIDE SEQUENCE</scope>
    <source>
        <strain evidence="2">AMuciniphilaLFYP55</strain>
    </source>
</reference>
<dbReference type="PROSITE" id="PS51186">
    <property type="entry name" value="GNAT"/>
    <property type="match status" value="1"/>
</dbReference>
<dbReference type="GO" id="GO:0016747">
    <property type="term" value="F:acyltransferase activity, transferring groups other than amino-acyl groups"/>
    <property type="evidence" value="ECO:0007669"/>
    <property type="project" value="InterPro"/>
</dbReference>
<accession>A0A6N2RQB7</accession>
<dbReference type="EMBL" id="CACRSS010000002">
    <property type="protein sequence ID" value="VYS83613.1"/>
    <property type="molecule type" value="Genomic_DNA"/>
</dbReference>
<dbReference type="Pfam" id="PF14268">
    <property type="entry name" value="YoaP"/>
    <property type="match status" value="1"/>
</dbReference>
<dbReference type="Gene3D" id="3.40.630.30">
    <property type="match status" value="1"/>
</dbReference>
<dbReference type="InterPro" id="IPR000182">
    <property type="entry name" value="GNAT_dom"/>
</dbReference>
<dbReference type="AlphaFoldDB" id="A0A6N2RQB7"/>
<name>A0A6N2RQB7_9BACT</name>
<feature type="domain" description="N-acetyltransferase" evidence="1">
    <location>
        <begin position="8"/>
        <end position="159"/>
    </location>
</feature>